<dbReference type="EMBL" id="FWYB01000018">
    <property type="protein sequence ID" value="SMD15334.1"/>
    <property type="molecule type" value="Genomic_DNA"/>
</dbReference>
<dbReference type="Proteomes" id="UP000192678">
    <property type="component" value="Unassembled WGS sequence"/>
</dbReference>
<organism evidence="7 8">
    <name type="scientific">Pedobacter nyackensis</name>
    <dbReference type="NCBI Taxonomy" id="475255"/>
    <lineage>
        <taxon>Bacteria</taxon>
        <taxon>Pseudomonadati</taxon>
        <taxon>Bacteroidota</taxon>
        <taxon>Sphingobacteriia</taxon>
        <taxon>Sphingobacteriales</taxon>
        <taxon>Sphingobacteriaceae</taxon>
        <taxon>Pedobacter</taxon>
    </lineage>
</organism>
<dbReference type="Pfam" id="PF08281">
    <property type="entry name" value="Sigma70_r4_2"/>
    <property type="match status" value="1"/>
</dbReference>
<feature type="domain" description="RNA polymerase sigma-70 region 2" evidence="5">
    <location>
        <begin position="28"/>
        <end position="88"/>
    </location>
</feature>
<evidence type="ECO:0000256" key="3">
    <source>
        <dbReference type="ARBA" id="ARBA00023082"/>
    </source>
</evidence>
<dbReference type="PANTHER" id="PTHR43133">
    <property type="entry name" value="RNA POLYMERASE ECF-TYPE SIGMA FACTO"/>
    <property type="match status" value="1"/>
</dbReference>
<dbReference type="InterPro" id="IPR039425">
    <property type="entry name" value="RNA_pol_sigma-70-like"/>
</dbReference>
<dbReference type="InterPro" id="IPR036388">
    <property type="entry name" value="WH-like_DNA-bd_sf"/>
</dbReference>
<evidence type="ECO:0000256" key="4">
    <source>
        <dbReference type="ARBA" id="ARBA00023163"/>
    </source>
</evidence>
<dbReference type="InterPro" id="IPR014284">
    <property type="entry name" value="RNA_pol_sigma-70_dom"/>
</dbReference>
<proteinExistence type="inferred from homology"/>
<evidence type="ECO:0000259" key="5">
    <source>
        <dbReference type="Pfam" id="PF04542"/>
    </source>
</evidence>
<evidence type="ECO:0000256" key="2">
    <source>
        <dbReference type="ARBA" id="ARBA00023015"/>
    </source>
</evidence>
<dbReference type="AlphaFoldDB" id="A0A1W2F0A5"/>
<dbReference type="GO" id="GO:0006352">
    <property type="term" value="P:DNA-templated transcription initiation"/>
    <property type="evidence" value="ECO:0007669"/>
    <property type="project" value="InterPro"/>
</dbReference>
<keyword evidence="2" id="KW-0805">Transcription regulation</keyword>
<dbReference type="InterPro" id="IPR013325">
    <property type="entry name" value="RNA_pol_sigma_r2"/>
</dbReference>
<dbReference type="InterPro" id="IPR013324">
    <property type="entry name" value="RNA_pol_sigma_r3/r4-like"/>
</dbReference>
<dbReference type="Pfam" id="PF04542">
    <property type="entry name" value="Sigma70_r2"/>
    <property type="match status" value="1"/>
</dbReference>
<protein>
    <submittedName>
        <fullName evidence="7">RNA polymerase sigma-70 factor, ECF subfamily</fullName>
    </submittedName>
</protein>
<dbReference type="SUPFAM" id="SSF88659">
    <property type="entry name" value="Sigma3 and sigma4 domains of RNA polymerase sigma factors"/>
    <property type="match status" value="1"/>
</dbReference>
<dbReference type="NCBIfam" id="TIGR02937">
    <property type="entry name" value="sigma70-ECF"/>
    <property type="match status" value="1"/>
</dbReference>
<feature type="domain" description="RNA polymerase sigma factor 70 region 4 type 2" evidence="6">
    <location>
        <begin position="126"/>
        <end position="174"/>
    </location>
</feature>
<keyword evidence="3" id="KW-0731">Sigma factor</keyword>
<dbReference type="InterPro" id="IPR014327">
    <property type="entry name" value="RNA_pol_sigma70_bacteroid"/>
</dbReference>
<evidence type="ECO:0000313" key="8">
    <source>
        <dbReference type="Proteomes" id="UP000192678"/>
    </source>
</evidence>
<dbReference type="Gene3D" id="1.10.1740.10">
    <property type="match status" value="1"/>
</dbReference>
<dbReference type="InterPro" id="IPR007627">
    <property type="entry name" value="RNA_pol_sigma70_r2"/>
</dbReference>
<keyword evidence="4" id="KW-0804">Transcription</keyword>
<evidence type="ECO:0000256" key="1">
    <source>
        <dbReference type="ARBA" id="ARBA00010641"/>
    </source>
</evidence>
<dbReference type="CDD" id="cd06171">
    <property type="entry name" value="Sigma70_r4"/>
    <property type="match status" value="1"/>
</dbReference>
<dbReference type="OrthoDB" id="659569at2"/>
<dbReference type="NCBIfam" id="TIGR02985">
    <property type="entry name" value="Sig70_bacteroi1"/>
    <property type="match status" value="1"/>
</dbReference>
<keyword evidence="8" id="KW-1185">Reference proteome</keyword>
<dbReference type="STRING" id="475255.SAMN04488101_11847"/>
<dbReference type="InterPro" id="IPR013249">
    <property type="entry name" value="RNA_pol_sigma70_r4_t2"/>
</dbReference>
<evidence type="ECO:0000259" key="6">
    <source>
        <dbReference type="Pfam" id="PF08281"/>
    </source>
</evidence>
<evidence type="ECO:0000313" key="7">
    <source>
        <dbReference type="EMBL" id="SMD15334.1"/>
    </source>
</evidence>
<accession>A0A1W2F0A5</accession>
<gene>
    <name evidence="7" type="ORF">SAMN04488101_11847</name>
</gene>
<dbReference type="Gene3D" id="1.10.10.10">
    <property type="entry name" value="Winged helix-like DNA-binding domain superfamily/Winged helix DNA-binding domain"/>
    <property type="match status" value="1"/>
</dbReference>
<sequence>MSASKTCTDLELIDLIKLGDEQSFAEVFNRYQSLLFNFAYKKLHDQDRAKDIVQDLFIKLWSNRATLKIKTSLNSYLYRSVLNNILNIVKHDLIKEEYVNSLQQMIDQSAEESDYKIREKDIEKLIELEIAALPQKMREVFMMRRNEFLSNKEVAERLDLSEQTVETHMKRALKVLRQRLGKLSYFLSII</sequence>
<dbReference type="GO" id="GO:0003677">
    <property type="term" value="F:DNA binding"/>
    <property type="evidence" value="ECO:0007669"/>
    <property type="project" value="InterPro"/>
</dbReference>
<dbReference type="PANTHER" id="PTHR43133:SF46">
    <property type="entry name" value="RNA POLYMERASE SIGMA-70 FACTOR ECF SUBFAMILY"/>
    <property type="match status" value="1"/>
</dbReference>
<reference evidence="7 8" key="1">
    <citation type="submission" date="2017-04" db="EMBL/GenBank/DDBJ databases">
        <authorList>
            <person name="Afonso C.L."/>
            <person name="Miller P.J."/>
            <person name="Scott M.A."/>
            <person name="Spackman E."/>
            <person name="Goraichik I."/>
            <person name="Dimitrov K.M."/>
            <person name="Suarez D.L."/>
            <person name="Swayne D.E."/>
        </authorList>
    </citation>
    <scope>NUCLEOTIDE SEQUENCE [LARGE SCALE GENOMIC DNA]</scope>
    <source>
        <strain evidence="7 8">DSM 19625</strain>
    </source>
</reference>
<name>A0A1W2F0A5_9SPHI</name>
<comment type="similarity">
    <text evidence="1">Belongs to the sigma-70 factor family. ECF subfamily.</text>
</comment>
<dbReference type="GO" id="GO:0016987">
    <property type="term" value="F:sigma factor activity"/>
    <property type="evidence" value="ECO:0007669"/>
    <property type="project" value="UniProtKB-KW"/>
</dbReference>
<dbReference type="SUPFAM" id="SSF88946">
    <property type="entry name" value="Sigma2 domain of RNA polymerase sigma factors"/>
    <property type="match status" value="1"/>
</dbReference>
<dbReference type="RefSeq" id="WP_084291785.1">
    <property type="nucleotide sequence ID" value="NZ_FWYB01000018.1"/>
</dbReference>